<name>A0A9X4XK30_9BRAD</name>
<feature type="domain" description="PIN" evidence="9">
    <location>
        <begin position="1"/>
        <end position="125"/>
    </location>
</feature>
<dbReference type="HAMAP" id="MF_00265">
    <property type="entry name" value="VapC_Nob1"/>
    <property type="match status" value="1"/>
</dbReference>
<dbReference type="RefSeq" id="WP_155478838.1">
    <property type="nucleotide sequence ID" value="NZ_WNKV01000003.1"/>
</dbReference>
<comment type="similarity">
    <text evidence="7 8">Belongs to the PINc/VapC protein family.</text>
</comment>
<evidence type="ECO:0000313" key="10">
    <source>
        <dbReference type="EMBL" id="MTW15621.1"/>
    </source>
</evidence>
<keyword evidence="8" id="KW-0800">Toxin</keyword>
<dbReference type="GO" id="GO:0004540">
    <property type="term" value="F:RNA nuclease activity"/>
    <property type="evidence" value="ECO:0007669"/>
    <property type="project" value="InterPro"/>
</dbReference>
<dbReference type="GO" id="GO:0090729">
    <property type="term" value="F:toxin activity"/>
    <property type="evidence" value="ECO:0007669"/>
    <property type="project" value="UniProtKB-KW"/>
</dbReference>
<dbReference type="EMBL" id="WNKV01000003">
    <property type="protein sequence ID" value="MTW15621.1"/>
    <property type="molecule type" value="Genomic_DNA"/>
</dbReference>
<dbReference type="InterPro" id="IPR022907">
    <property type="entry name" value="VapC_family"/>
</dbReference>
<sequence length="139" mass="14990">MIIDTSALVAILRKEPEGDGCLVAITKAEVRRVSAASYVETGIVIDSNDDPVLSRRLDQFLDELAVTIEPVTEEQARIARQTYRDFGKGSGHPARLNLGDCFSYALAKATGEPLLFKGQDFARTDIAPALEGGPVSQPD</sequence>
<proteinExistence type="inferred from homology"/>
<dbReference type="InterPro" id="IPR029060">
    <property type="entry name" value="PIN-like_dom_sf"/>
</dbReference>
<keyword evidence="3 8" id="KW-0540">Nuclease</keyword>
<comment type="cofactor">
    <cofactor evidence="1 8">
        <name>Mg(2+)</name>
        <dbReference type="ChEBI" id="CHEBI:18420"/>
    </cofactor>
</comment>
<dbReference type="InterPro" id="IPR050556">
    <property type="entry name" value="Type_II_TA_system_RNase"/>
</dbReference>
<evidence type="ECO:0000256" key="7">
    <source>
        <dbReference type="ARBA" id="ARBA00038093"/>
    </source>
</evidence>
<evidence type="ECO:0000256" key="4">
    <source>
        <dbReference type="ARBA" id="ARBA00022723"/>
    </source>
</evidence>
<evidence type="ECO:0000256" key="5">
    <source>
        <dbReference type="ARBA" id="ARBA00022801"/>
    </source>
</evidence>
<dbReference type="GO" id="GO:0000287">
    <property type="term" value="F:magnesium ion binding"/>
    <property type="evidence" value="ECO:0007669"/>
    <property type="project" value="UniProtKB-UniRule"/>
</dbReference>
<keyword evidence="6 8" id="KW-0460">Magnesium</keyword>
<gene>
    <name evidence="8" type="primary">vapC</name>
    <name evidence="10" type="ORF">GJ689_05300</name>
</gene>
<comment type="function">
    <text evidence="8">Toxic component of a toxin-antitoxin (TA) system. An RNase.</text>
</comment>
<evidence type="ECO:0000256" key="8">
    <source>
        <dbReference type="HAMAP-Rule" id="MF_00265"/>
    </source>
</evidence>
<dbReference type="AlphaFoldDB" id="A0A9X4XK30"/>
<reference evidence="10 11" key="1">
    <citation type="submission" date="2019-11" db="EMBL/GenBank/DDBJ databases">
        <title>Whole-genome sequence of Rhodoplanes serenus DSM 18633, type strain.</title>
        <authorList>
            <person name="Kyndt J.A."/>
            <person name="Meyer T.E."/>
        </authorList>
    </citation>
    <scope>NUCLEOTIDE SEQUENCE [LARGE SCALE GENOMIC DNA]</scope>
    <source>
        <strain evidence="10 11">DSM 18633</strain>
    </source>
</reference>
<accession>A0A9X4XK30</accession>
<dbReference type="Gene3D" id="3.40.50.1010">
    <property type="entry name" value="5'-nuclease"/>
    <property type="match status" value="1"/>
</dbReference>
<dbReference type="InterPro" id="IPR002716">
    <property type="entry name" value="PIN_dom"/>
</dbReference>
<evidence type="ECO:0000259" key="9">
    <source>
        <dbReference type="Pfam" id="PF01850"/>
    </source>
</evidence>
<feature type="binding site" evidence="8">
    <location>
        <position position="100"/>
    </location>
    <ligand>
        <name>Mg(2+)</name>
        <dbReference type="ChEBI" id="CHEBI:18420"/>
    </ligand>
</feature>
<dbReference type="PANTHER" id="PTHR33653:SF1">
    <property type="entry name" value="RIBONUCLEASE VAPC2"/>
    <property type="match status" value="1"/>
</dbReference>
<feature type="binding site" evidence="8">
    <location>
        <position position="4"/>
    </location>
    <ligand>
        <name>Mg(2+)</name>
        <dbReference type="ChEBI" id="CHEBI:18420"/>
    </ligand>
</feature>
<dbReference type="Proteomes" id="UP000438991">
    <property type="component" value="Unassembled WGS sequence"/>
</dbReference>
<organism evidence="10 11">
    <name type="scientific">Rhodoplanes serenus</name>
    <dbReference type="NCBI Taxonomy" id="200615"/>
    <lineage>
        <taxon>Bacteria</taxon>
        <taxon>Pseudomonadati</taxon>
        <taxon>Pseudomonadota</taxon>
        <taxon>Alphaproteobacteria</taxon>
        <taxon>Hyphomicrobiales</taxon>
        <taxon>Nitrobacteraceae</taxon>
        <taxon>Rhodoplanes</taxon>
    </lineage>
</organism>
<protein>
    <recommendedName>
        <fullName evidence="8">Ribonuclease VapC</fullName>
        <shortName evidence="8">RNase VapC</shortName>
        <ecNumber evidence="8">3.1.-.-</ecNumber>
    </recommendedName>
    <alternativeName>
        <fullName evidence="8">Toxin VapC</fullName>
    </alternativeName>
</protein>
<evidence type="ECO:0000313" key="11">
    <source>
        <dbReference type="Proteomes" id="UP000438991"/>
    </source>
</evidence>
<dbReference type="CDD" id="cd09871">
    <property type="entry name" value="PIN_MtVapC28-VapC30-like"/>
    <property type="match status" value="1"/>
</dbReference>
<keyword evidence="2 8" id="KW-1277">Toxin-antitoxin system</keyword>
<evidence type="ECO:0000256" key="6">
    <source>
        <dbReference type="ARBA" id="ARBA00022842"/>
    </source>
</evidence>
<evidence type="ECO:0000256" key="2">
    <source>
        <dbReference type="ARBA" id="ARBA00022649"/>
    </source>
</evidence>
<dbReference type="Pfam" id="PF01850">
    <property type="entry name" value="PIN"/>
    <property type="match status" value="1"/>
</dbReference>
<comment type="caution">
    <text evidence="10">The sequence shown here is derived from an EMBL/GenBank/DDBJ whole genome shotgun (WGS) entry which is preliminary data.</text>
</comment>
<dbReference type="GO" id="GO:0016787">
    <property type="term" value="F:hydrolase activity"/>
    <property type="evidence" value="ECO:0007669"/>
    <property type="project" value="UniProtKB-KW"/>
</dbReference>
<evidence type="ECO:0000256" key="3">
    <source>
        <dbReference type="ARBA" id="ARBA00022722"/>
    </source>
</evidence>
<keyword evidence="5 8" id="KW-0378">Hydrolase</keyword>
<dbReference type="SUPFAM" id="SSF88723">
    <property type="entry name" value="PIN domain-like"/>
    <property type="match status" value="1"/>
</dbReference>
<dbReference type="PANTHER" id="PTHR33653">
    <property type="entry name" value="RIBONUCLEASE VAPC2"/>
    <property type="match status" value="1"/>
</dbReference>
<dbReference type="EC" id="3.1.-.-" evidence="8"/>
<evidence type="ECO:0000256" key="1">
    <source>
        <dbReference type="ARBA" id="ARBA00001946"/>
    </source>
</evidence>
<keyword evidence="4 8" id="KW-0479">Metal-binding</keyword>